<gene>
    <name evidence="1" type="ORF">QPJ95_17625</name>
</gene>
<proteinExistence type="predicted"/>
<sequence length="330" mass="36236">MLRICLFTATLFWVSVQSAISEEKLIYGVFWEGCEHGCQGFIDEIKKSGFPVQLELRDAEQNKANLPKFIREARELDADLVLTYGTSVTLGMAGRYDDPDAADRVTSRPLVFMYVSDPIGSNIVKGFDTSGRPNIAGTYNRVPEAANIKTIRTILPEFTHLGMIYNFNERNSALKVEEMDRLSADMGFKLTALEIDPGNSGVPDPALISERVTELAAAGVDFIYLGSSSFLRINGAAFTKSAVENGIPILSPYEEVVRENDALISIAARAADVGEIAAQQALRILRDGKSPGDLSIARVTDFAYVVNMEVAKRLNLFPPIEFLQIAETVK</sequence>
<protein>
    <submittedName>
        <fullName evidence="1">ABC transporter substrate-binding protein</fullName>
    </submittedName>
</protein>
<dbReference type="Proteomes" id="UP001238334">
    <property type="component" value="Chromosome"/>
</dbReference>
<keyword evidence="2" id="KW-1185">Reference proteome</keyword>
<dbReference type="InterPro" id="IPR007487">
    <property type="entry name" value="ABC_transpt-TYRBP-like"/>
</dbReference>
<evidence type="ECO:0000313" key="1">
    <source>
        <dbReference type="EMBL" id="WIY24385.1"/>
    </source>
</evidence>
<dbReference type="KEGG" id="ppso:QPJ95_17625"/>
<dbReference type="RefSeq" id="WP_270921145.1">
    <property type="nucleotide sequence ID" value="NZ_CP127247.1"/>
</dbReference>
<accession>A0A9Y2KY05</accession>
<dbReference type="EMBL" id="CP127247">
    <property type="protein sequence ID" value="WIY24385.1"/>
    <property type="molecule type" value="Genomic_DNA"/>
</dbReference>
<name>A0A9Y2KY05_9RHOB</name>
<dbReference type="PANTHER" id="PTHR35271:SF1">
    <property type="entry name" value="ABC TRANSPORTER, SUBSTRATE-BINDING LIPOPROTEIN"/>
    <property type="match status" value="1"/>
</dbReference>
<dbReference type="Gene3D" id="3.40.50.2300">
    <property type="match status" value="2"/>
</dbReference>
<dbReference type="PANTHER" id="PTHR35271">
    <property type="entry name" value="ABC TRANSPORTER, SUBSTRATE-BINDING LIPOPROTEIN-RELATED"/>
    <property type="match status" value="1"/>
</dbReference>
<organism evidence="1 2">
    <name type="scientific">Parasedimentitalea psychrophila</name>
    <dbReference type="NCBI Taxonomy" id="2997337"/>
    <lineage>
        <taxon>Bacteria</taxon>
        <taxon>Pseudomonadati</taxon>
        <taxon>Pseudomonadota</taxon>
        <taxon>Alphaproteobacteria</taxon>
        <taxon>Rhodobacterales</taxon>
        <taxon>Paracoccaceae</taxon>
        <taxon>Parasedimentitalea</taxon>
    </lineage>
</organism>
<dbReference type="CDD" id="cd06325">
    <property type="entry name" value="PBP1_ABC_unchar_transporter"/>
    <property type="match status" value="1"/>
</dbReference>
<dbReference type="Pfam" id="PF04392">
    <property type="entry name" value="ABC_sub_bind"/>
    <property type="match status" value="1"/>
</dbReference>
<reference evidence="1 2" key="1">
    <citation type="submission" date="2023-06" db="EMBL/GenBank/DDBJ databases">
        <title>Parasedimentitalea psychrophila sp. nov., a psychrophilic bacterium isolated from deep-sea sediment.</title>
        <authorList>
            <person name="Li A."/>
        </authorList>
    </citation>
    <scope>NUCLEOTIDE SEQUENCE [LARGE SCALE GENOMIC DNA]</scope>
    <source>
        <strain evidence="1 2">QS115</strain>
    </source>
</reference>
<evidence type="ECO:0000313" key="2">
    <source>
        <dbReference type="Proteomes" id="UP001238334"/>
    </source>
</evidence>
<dbReference type="AlphaFoldDB" id="A0A9Y2KY05"/>